<dbReference type="PROSITE" id="PS51157">
    <property type="entry name" value="ZF_UBR"/>
    <property type="match status" value="1"/>
</dbReference>
<dbReference type="OrthoDB" id="26387at2759"/>
<dbReference type="GO" id="GO:0000151">
    <property type="term" value="C:ubiquitin ligase complex"/>
    <property type="evidence" value="ECO:0007669"/>
    <property type="project" value="TreeGrafter"/>
</dbReference>
<evidence type="ECO:0000256" key="7">
    <source>
        <dbReference type="ARBA" id="ARBA00022833"/>
    </source>
</evidence>
<keyword evidence="6 10" id="KW-0833">Ubl conjugation pathway</keyword>
<evidence type="ECO:0000259" key="11">
    <source>
        <dbReference type="PROSITE" id="PS51157"/>
    </source>
</evidence>
<dbReference type="GO" id="GO:0005737">
    <property type="term" value="C:cytoplasm"/>
    <property type="evidence" value="ECO:0007669"/>
    <property type="project" value="TreeGrafter"/>
</dbReference>
<proteinExistence type="inferred from homology"/>
<dbReference type="Proteomes" id="UP000694846">
    <property type="component" value="Unplaced"/>
</dbReference>
<reference evidence="14 15" key="2">
    <citation type="submission" date="2025-04" db="UniProtKB">
        <authorList>
            <consortium name="RefSeq"/>
        </authorList>
    </citation>
    <scope>IDENTIFICATION</scope>
    <source>
        <tissue evidence="14 15">Whole body</tissue>
    </source>
</reference>
<dbReference type="SMART" id="SM00396">
    <property type="entry name" value="ZnF_UBR1"/>
    <property type="match status" value="1"/>
</dbReference>
<dbReference type="InterPro" id="IPR044046">
    <property type="entry name" value="E3_ligase_UBR-like_C"/>
</dbReference>
<dbReference type="Pfam" id="PF02617">
    <property type="entry name" value="ClpS"/>
    <property type="match status" value="1"/>
</dbReference>
<feature type="zinc finger region" description="UBR-type" evidence="9">
    <location>
        <begin position="105"/>
        <end position="176"/>
    </location>
</feature>
<evidence type="ECO:0000256" key="4">
    <source>
        <dbReference type="ARBA" id="ARBA00022723"/>
    </source>
</evidence>
<dbReference type="GO" id="GO:0016567">
    <property type="term" value="P:protein ubiquitination"/>
    <property type="evidence" value="ECO:0007669"/>
    <property type="project" value="UniProtKB-UniRule"/>
</dbReference>
<dbReference type="InterPro" id="IPR003769">
    <property type="entry name" value="ClpS_core"/>
</dbReference>
<dbReference type="Pfam" id="PF18995">
    <property type="entry name" value="PRT6_C"/>
    <property type="match status" value="1"/>
</dbReference>
<reference evidence="12" key="1">
    <citation type="submission" date="2018-04" db="EMBL/GenBank/DDBJ databases">
        <title>Transcriptome assembly of Sipha flava.</title>
        <authorList>
            <person name="Scully E.D."/>
            <person name="Geib S.M."/>
            <person name="Palmer N.A."/>
            <person name="Koch K."/>
            <person name="Bradshaw J."/>
            <person name="Heng-Moss T."/>
            <person name="Sarath G."/>
        </authorList>
    </citation>
    <scope>NUCLEOTIDE SEQUENCE</scope>
</reference>
<protein>
    <recommendedName>
        <fullName evidence="10">E3 ubiquitin-protein ligase</fullName>
        <ecNumber evidence="10">2.3.2.27</ecNumber>
    </recommendedName>
</protein>
<keyword evidence="3 10" id="KW-0808">Transferase</keyword>
<feature type="domain" description="UBR-type" evidence="11">
    <location>
        <begin position="105"/>
        <end position="176"/>
    </location>
</feature>
<dbReference type="SUPFAM" id="SSF54736">
    <property type="entry name" value="ClpS-like"/>
    <property type="match status" value="1"/>
</dbReference>
<dbReference type="InterPro" id="IPR014719">
    <property type="entry name" value="Ribosomal_bL12_C/ClpS-like"/>
</dbReference>
<dbReference type="InterPro" id="IPR003126">
    <property type="entry name" value="Znf_UBR"/>
</dbReference>
<dbReference type="UniPathway" id="UPA00143"/>
<dbReference type="Gene3D" id="3.30.1390.10">
    <property type="match status" value="1"/>
</dbReference>
<dbReference type="EC" id="2.3.2.27" evidence="10"/>
<dbReference type="SUPFAM" id="SSF46785">
    <property type="entry name" value="Winged helix' DNA-binding domain"/>
    <property type="match status" value="1"/>
</dbReference>
<dbReference type="PANTHER" id="PTHR21497:SF24">
    <property type="entry name" value="E3 UBIQUITIN-PROTEIN LIGASE UBR1"/>
    <property type="match status" value="1"/>
</dbReference>
<sequence>MSEFDTPMEVDENNDSKDLDISINIVSEWLVKFDNNTLNESDFRNYWKLWVPRILKPEVQGNSLEWSFNEQKAEKVLFNTLEEFICSGNSIEVLRGLTQQNYPPSVCGRVFKMGEPTYNCRECGMDSTCVLCVDCFKRSPHKNHKYKMGTSYGGGCCDCGDVEAWKRDPYCQTHKLGLEKKHVNLNFLTNDMEKRAHLVFECVLRYARTLLTLEHSPMLPAGLDSDEKMEDLYSIYRNQEDSFCTVLYNDETHTFDQVITTLNRFIKCPQRESIDYVTSIDREGRAVVKCAGFVQCKDLKEEIEKFTSRHGSKPLKAVVVHSHVIAHQIYALRLLTWMQNLLGYSERLRAVFSEVVLASTPSEGCIVESILRKDTVLWKSARLHWHKLFIAGMFIEYENKKEFAKVFTDNYGAIMKDYINDDHDYSYSVASLGVQIFTVPTLANYLMAHHDVLYKLLNTFLSECSHKVNRQGKLEFERNTSTLPFKRAQHVLGDIRYLLGCVPEVWNPELRVSFCHAVSLVLKILNYMQNMDTVTRQVGQHMEYEPEWETAFNLHIKLRPLITKILVWCGSDNIVLKKVYRMTLKKIWENPVIDPQRATVVKELIDYKVTCIDYDVSTEPVSIHLPLSRFLAGLHLCLDRFDLSFEHSELQTAKQSPEQIIEPVLRALVLISQVHAGMWRRNGYSLLNQIYLYHNSKCRMEMLDKDIVILQMGASLIDSNEFLIHVLNKFNLLKWAQPNFELNLLNGSEDESIRQTISLVEEFLTLIITIVGERYTPGVGQVTFKDCIKKEVIQQLCVEPMPHSELNKTLLNIVEDEECLEKVINEVAVFKKTRGKGVYELKPIYYNDYNVFFYHYSREEMSKSEEEQRKRRKAAGELECCPPPSLPLFSNAFKKIANIMQCDLMFYLIRLILDRTLNLRSRSFSESQLHKVLHLIGYALHEEENQGNQSFKFTERAEPYGIVNALDELRRSPRVEAYKDLATWTLNKFKQVSAPKKESEKTEKVESMEGIKNDDIEVEKQKRAKLAADRRATVMAQMAQMQNNFMKDNATLFENTPTYSESHQDSSMDILENITELSVALGPHQTQSSTFDNRYTCILCQEEQLVTHDSQAMVLATFVQKSSVLCQVRSNSENVNDHISDPYYIPANFGPSPHISTCGHIMHVACWQKHFDMILAKENRRPYRLRHSLSFDVHKNEYLCPLCEGLCNTVIPLLPPISSFTEPENMKTFENLSFENWLEGLNMALKQSKVTMSKVSEKSNSDAVIIQQFINSEPEPERQRTPSRRDPTLELNATNLGPNNMAQVIVIRDNNDFQPDEDDDEEEVLPPANLFSIGTNDFIMQILMFDKSSPMAVPKESVYIDSELSSSLVNTILKFAHSTYSKATGINNPHPDNNQIPLMTWKACAYTIHSNEVILRYKNKPLLGDLSCRQKDCLEAIVRVSGILSSTWKKESEINLHALRLLSLAIDNGGDNSIGVLDWDAFGMLVSLTMTLPSLYYTEVPGPAPRGTMVDFHTLLLMFIANLVQIILTINIEENSNEMLEIDEEAEDTYCLADLVYKLRGIHIKNTVSVWNSIESCAIPFLRCCSLFYHFLTGVPASGVLTEVDGDTYHNMCCYLGLPTSCKELLDKPYVNILINKWAENEKLIKIKNGEKIPFRAWMHINELVQLPDDYSELINTVSMFTCPNSDHEDSRNPTMCLVCGAMLCSQSYCCQTEIKKVTVGACSGHAYTCGCGVGVFLRVRECEVLLLATLNKGSFILPPYLDEYGETDQGLKRGNPLYLCKDQYRKLQILWLGHGLHEEISRYLDSTHNLIPTAWQHM</sequence>
<keyword evidence="7 10" id="KW-0862">Zinc</keyword>
<comment type="function">
    <text evidence="10">Ubiquitin ligase protein which is a component of the N-end rule pathway. Recognizes and binds to proteins bearing specific N-terminal residues that are destabilizing according to the N-end rule, leading to their ubiquitination and subsequent degradation.</text>
</comment>
<dbReference type="RefSeq" id="XP_025405787.1">
    <property type="nucleotide sequence ID" value="XM_025550002.1"/>
</dbReference>
<dbReference type="Pfam" id="PF22960">
    <property type="entry name" value="WHD_UBR1"/>
    <property type="match status" value="1"/>
</dbReference>
<keyword evidence="5 10" id="KW-0863">Zinc-finger</keyword>
<dbReference type="RefSeq" id="XP_025405796.1">
    <property type="nucleotide sequence ID" value="XM_025550011.1"/>
</dbReference>
<dbReference type="Gene3D" id="2.10.110.30">
    <property type="match status" value="1"/>
</dbReference>
<gene>
    <name evidence="12" type="primary">UBR1</name>
    <name evidence="14 15" type="synonym">LOC112680025</name>
    <name evidence="12" type="ORF">g.120570</name>
</gene>
<organism evidence="12">
    <name type="scientific">Sipha flava</name>
    <name type="common">yellow sugarcane aphid</name>
    <dbReference type="NCBI Taxonomy" id="143950"/>
    <lineage>
        <taxon>Eukaryota</taxon>
        <taxon>Metazoa</taxon>
        <taxon>Ecdysozoa</taxon>
        <taxon>Arthropoda</taxon>
        <taxon>Hexapoda</taxon>
        <taxon>Insecta</taxon>
        <taxon>Pterygota</taxon>
        <taxon>Neoptera</taxon>
        <taxon>Paraneoptera</taxon>
        <taxon>Hemiptera</taxon>
        <taxon>Sternorrhyncha</taxon>
        <taxon>Aphidomorpha</taxon>
        <taxon>Aphidoidea</taxon>
        <taxon>Aphididae</taxon>
        <taxon>Sipha</taxon>
    </lineage>
</organism>
<dbReference type="Pfam" id="PF02207">
    <property type="entry name" value="zf-UBR"/>
    <property type="match status" value="1"/>
</dbReference>
<evidence type="ECO:0000256" key="6">
    <source>
        <dbReference type="ARBA" id="ARBA00022786"/>
    </source>
</evidence>
<evidence type="ECO:0000256" key="9">
    <source>
        <dbReference type="PROSITE-ProRule" id="PRU00508"/>
    </source>
</evidence>
<evidence type="ECO:0000256" key="10">
    <source>
        <dbReference type="RuleBase" id="RU366018"/>
    </source>
</evidence>
<dbReference type="InterPro" id="IPR055194">
    <property type="entry name" value="UBR1-like_WH"/>
</dbReference>
<evidence type="ECO:0000313" key="13">
    <source>
        <dbReference type="Proteomes" id="UP000694846"/>
    </source>
</evidence>
<keyword evidence="13" id="KW-1185">Reference proteome</keyword>
<dbReference type="PANTHER" id="PTHR21497">
    <property type="entry name" value="UBIQUITIN LIGASE E3 ALPHA-RELATED"/>
    <property type="match status" value="1"/>
</dbReference>
<dbReference type="InterPro" id="IPR039164">
    <property type="entry name" value="UBR1-like"/>
</dbReference>
<accession>A0A2S2QT54</accession>
<evidence type="ECO:0000313" key="14">
    <source>
        <dbReference type="RefSeq" id="XP_025405787.1"/>
    </source>
</evidence>
<dbReference type="GO" id="GO:0008270">
    <property type="term" value="F:zinc ion binding"/>
    <property type="evidence" value="ECO:0007669"/>
    <property type="project" value="UniProtKB-UniRule"/>
</dbReference>
<evidence type="ECO:0000313" key="12">
    <source>
        <dbReference type="EMBL" id="MBY80915.1"/>
    </source>
</evidence>
<dbReference type="Gene3D" id="1.10.10.2670">
    <property type="entry name" value="E3 ubiquitin-protein ligase"/>
    <property type="match status" value="1"/>
</dbReference>
<dbReference type="FunFam" id="2.10.110.30:FF:000001">
    <property type="entry name" value="E3 ubiquitin-protein ligase UBR2 isoform 1"/>
    <property type="match status" value="1"/>
</dbReference>
<keyword evidence="4 10" id="KW-0479">Metal-binding</keyword>
<dbReference type="EMBL" id="GGMS01011712">
    <property type="protein sequence ID" value="MBY80915.1"/>
    <property type="molecule type" value="Transcribed_RNA"/>
</dbReference>
<dbReference type="InterPro" id="IPR036390">
    <property type="entry name" value="WH_DNA-bd_sf"/>
</dbReference>
<dbReference type="GO" id="GO:0061630">
    <property type="term" value="F:ubiquitin protein ligase activity"/>
    <property type="evidence" value="ECO:0007669"/>
    <property type="project" value="UniProtKB-UniRule"/>
</dbReference>
<evidence type="ECO:0000313" key="15">
    <source>
        <dbReference type="RefSeq" id="XP_025405796.1"/>
    </source>
</evidence>
<evidence type="ECO:0000256" key="1">
    <source>
        <dbReference type="ARBA" id="ARBA00000900"/>
    </source>
</evidence>
<evidence type="ECO:0000256" key="3">
    <source>
        <dbReference type="ARBA" id="ARBA00022679"/>
    </source>
</evidence>
<dbReference type="GO" id="GO:0071596">
    <property type="term" value="P:ubiquitin-dependent protein catabolic process via the N-end rule pathway"/>
    <property type="evidence" value="ECO:0007669"/>
    <property type="project" value="UniProtKB-UniRule"/>
</dbReference>
<evidence type="ECO:0000256" key="2">
    <source>
        <dbReference type="ARBA" id="ARBA00004906"/>
    </source>
</evidence>
<dbReference type="InterPro" id="IPR042065">
    <property type="entry name" value="E3_ELL-like"/>
</dbReference>
<dbReference type="CDD" id="cd19672">
    <property type="entry name" value="UBR-box_UBR1_like"/>
    <property type="match status" value="1"/>
</dbReference>
<evidence type="ECO:0000256" key="5">
    <source>
        <dbReference type="ARBA" id="ARBA00022771"/>
    </source>
</evidence>
<name>A0A2S2QT54_9HEMI</name>
<evidence type="ECO:0000256" key="8">
    <source>
        <dbReference type="ARBA" id="ARBA00046341"/>
    </source>
</evidence>
<comment type="pathway">
    <text evidence="2 10">Protein modification; protein ubiquitination.</text>
</comment>
<comment type="catalytic activity">
    <reaction evidence="1 10">
        <text>S-ubiquitinyl-[E2 ubiquitin-conjugating enzyme]-L-cysteine + [acceptor protein]-L-lysine = [E2 ubiquitin-conjugating enzyme]-L-cysteine + N(6)-ubiquitinyl-[acceptor protein]-L-lysine.</text>
        <dbReference type="EC" id="2.3.2.27"/>
    </reaction>
</comment>
<comment type="similarity">
    <text evidence="8 10">Belongs to the E3 ubiquitin-protein ligase UBR1-like family.</text>
</comment>